<keyword evidence="1" id="KW-0808">Transferase</keyword>
<name>A0A543KP13_9MICO</name>
<organism evidence="1 2">
    <name type="scientific">Ornithinimicrobium humiphilum</name>
    <dbReference type="NCBI Taxonomy" id="125288"/>
    <lineage>
        <taxon>Bacteria</taxon>
        <taxon>Bacillati</taxon>
        <taxon>Actinomycetota</taxon>
        <taxon>Actinomycetes</taxon>
        <taxon>Micrococcales</taxon>
        <taxon>Ornithinimicrobiaceae</taxon>
        <taxon>Ornithinimicrobium</taxon>
    </lineage>
</organism>
<comment type="caution">
    <text evidence="1">The sequence shown here is derived from an EMBL/GenBank/DDBJ whole genome shotgun (WGS) entry which is preliminary data.</text>
</comment>
<proteinExistence type="predicted"/>
<dbReference type="EMBL" id="VFPU01000001">
    <property type="protein sequence ID" value="TQM96819.1"/>
    <property type="molecule type" value="Genomic_DNA"/>
</dbReference>
<dbReference type="Gene3D" id="3.90.1200.10">
    <property type="match status" value="1"/>
</dbReference>
<sequence>MTDPADRLTARQRALVDTWLGEWCVLADHTWGQTDTVVLEVRSARGHVVVKAGGPANGHIGREIRAHQGWTARWVEAGRAARMVAADEDARVLVTSFVPGRLVEGTSAQDDPTTYLQAGRLLAAFHSQHAEVDPDWNDRLRQRVDNFLARPHRIDGEVEARVRRELEDWPGGGAAVVPTHGDWQPRNWLDDDGTLRVIDLGRFDLRPPEEDFVRLARQDFLRDQRLEVAFREGYGRDPREPGMWRRMNVAEAVGTAVWAFAVGDEPFEAVGHAQLARLFPTG</sequence>
<accession>A0A543KP13</accession>
<dbReference type="GO" id="GO:0016740">
    <property type="term" value="F:transferase activity"/>
    <property type="evidence" value="ECO:0007669"/>
    <property type="project" value="UniProtKB-KW"/>
</dbReference>
<evidence type="ECO:0000313" key="2">
    <source>
        <dbReference type="Proteomes" id="UP000315133"/>
    </source>
</evidence>
<dbReference type="OrthoDB" id="21342at2"/>
<keyword evidence="2" id="KW-1185">Reference proteome</keyword>
<dbReference type="InterPro" id="IPR011009">
    <property type="entry name" value="Kinase-like_dom_sf"/>
</dbReference>
<dbReference type="SUPFAM" id="SSF56112">
    <property type="entry name" value="Protein kinase-like (PK-like)"/>
    <property type="match status" value="1"/>
</dbReference>
<evidence type="ECO:0000313" key="1">
    <source>
        <dbReference type="EMBL" id="TQM96819.1"/>
    </source>
</evidence>
<dbReference type="AlphaFoldDB" id="A0A543KP13"/>
<dbReference type="RefSeq" id="WP_141818386.1">
    <property type="nucleotide sequence ID" value="NZ_BAAAIL010000004.1"/>
</dbReference>
<gene>
    <name evidence="1" type="ORF">FB476_1711</name>
</gene>
<dbReference type="Proteomes" id="UP000315133">
    <property type="component" value="Unassembled WGS sequence"/>
</dbReference>
<reference evidence="1 2" key="1">
    <citation type="submission" date="2019-06" db="EMBL/GenBank/DDBJ databases">
        <title>Sequencing the genomes of 1000 actinobacteria strains.</title>
        <authorList>
            <person name="Klenk H.-P."/>
        </authorList>
    </citation>
    <scope>NUCLEOTIDE SEQUENCE [LARGE SCALE GENOMIC DNA]</scope>
    <source>
        <strain evidence="1 2">DSM 12362</strain>
    </source>
</reference>
<protein>
    <submittedName>
        <fullName evidence="1">Phosphotransferase family enzyme</fullName>
    </submittedName>
</protein>